<comment type="catalytic activity">
    <reaction evidence="1">
        <text>Release of N-terminal glutamate (and to a lesser extent aspartate) from a peptide.</text>
        <dbReference type="EC" id="3.4.11.7"/>
    </reaction>
</comment>
<evidence type="ECO:0000256" key="20">
    <source>
        <dbReference type="PIRSR" id="PIRSR634016-3"/>
    </source>
</evidence>
<dbReference type="Gene3D" id="2.60.40.1910">
    <property type="match status" value="1"/>
</dbReference>
<dbReference type="InterPro" id="IPR045357">
    <property type="entry name" value="Aminopeptidase_N-like_N"/>
</dbReference>
<dbReference type="InterPro" id="IPR014782">
    <property type="entry name" value="Peptidase_M1_dom"/>
</dbReference>
<dbReference type="SUPFAM" id="SSF55486">
    <property type="entry name" value="Metalloproteases ('zincins'), catalytic domain"/>
    <property type="match status" value="1"/>
</dbReference>
<dbReference type="PRINTS" id="PR00756">
    <property type="entry name" value="ALADIPTASE"/>
</dbReference>
<comment type="subcellular location">
    <subcellularLocation>
        <location evidence="2">Cell membrane</location>
        <topology evidence="2">Single-pass type II membrane protein</topology>
    </subcellularLocation>
</comment>
<dbReference type="GO" id="GO:0005886">
    <property type="term" value="C:plasma membrane"/>
    <property type="evidence" value="ECO:0007669"/>
    <property type="project" value="UniProtKB-SubCell"/>
</dbReference>
<dbReference type="Pfam" id="PF01433">
    <property type="entry name" value="Peptidase_M1"/>
    <property type="match status" value="1"/>
</dbReference>
<name>A0A7J7J2V0_BUGNE</name>
<keyword evidence="17" id="KW-1015">Disulfide bond</keyword>
<evidence type="ECO:0000313" key="26">
    <source>
        <dbReference type="EMBL" id="KAF6020004.1"/>
    </source>
</evidence>
<comment type="subunit">
    <text evidence="4">Homodimer; disulfide-linked.</text>
</comment>
<dbReference type="Proteomes" id="UP000593567">
    <property type="component" value="Unassembled WGS sequence"/>
</dbReference>
<keyword evidence="9 20" id="KW-0479">Metal-binding</keyword>
<feature type="domain" description="Peptidase M1 membrane alanine aminopeptidase" evidence="23">
    <location>
        <begin position="291"/>
        <end position="509"/>
    </location>
</feature>
<dbReference type="PANTHER" id="PTHR11533">
    <property type="entry name" value="PROTEASE M1 ZINC METALLOPROTEASE"/>
    <property type="match status" value="1"/>
</dbReference>
<dbReference type="Gene3D" id="2.60.40.1730">
    <property type="entry name" value="tricorn interacting facor f3 domain"/>
    <property type="match status" value="1"/>
</dbReference>
<reference evidence="26" key="1">
    <citation type="submission" date="2020-06" db="EMBL/GenBank/DDBJ databases">
        <title>Draft genome of Bugula neritina, a colonial animal packing powerful symbionts and potential medicines.</title>
        <authorList>
            <person name="Rayko M."/>
        </authorList>
    </citation>
    <scope>NUCLEOTIDE SEQUENCE [LARGE SCALE GENOMIC DNA]</scope>
    <source>
        <strain evidence="26">Kwan_BN1</strain>
    </source>
</reference>
<evidence type="ECO:0000259" key="24">
    <source>
        <dbReference type="Pfam" id="PF11838"/>
    </source>
</evidence>
<dbReference type="GO" id="GO:0005615">
    <property type="term" value="C:extracellular space"/>
    <property type="evidence" value="ECO:0007669"/>
    <property type="project" value="TreeGrafter"/>
</dbReference>
<evidence type="ECO:0000256" key="13">
    <source>
        <dbReference type="ARBA" id="ARBA00022968"/>
    </source>
</evidence>
<evidence type="ECO:0000259" key="25">
    <source>
        <dbReference type="Pfam" id="PF17900"/>
    </source>
</evidence>
<keyword evidence="11 20" id="KW-0862">Zinc</keyword>
<gene>
    <name evidence="26" type="ORF">EB796_021664</name>
</gene>
<dbReference type="EC" id="3.4.11.-" evidence="22"/>
<evidence type="ECO:0000256" key="21">
    <source>
        <dbReference type="PIRSR" id="PIRSR634016-4"/>
    </source>
</evidence>
<keyword evidence="12" id="KW-0106">Calcium</keyword>
<dbReference type="InterPro" id="IPR042097">
    <property type="entry name" value="Aminopeptidase_N-like_N_sf"/>
</dbReference>
<evidence type="ECO:0000256" key="4">
    <source>
        <dbReference type="ARBA" id="ARBA00011748"/>
    </source>
</evidence>
<dbReference type="Gene3D" id="1.25.50.20">
    <property type="match status" value="1"/>
</dbReference>
<dbReference type="GO" id="GO:0006508">
    <property type="term" value="P:proteolysis"/>
    <property type="evidence" value="ECO:0007669"/>
    <property type="project" value="UniProtKB-KW"/>
</dbReference>
<proteinExistence type="inferred from homology"/>
<evidence type="ECO:0000256" key="9">
    <source>
        <dbReference type="ARBA" id="ARBA00022723"/>
    </source>
</evidence>
<comment type="cofactor">
    <cofactor evidence="20 22">
        <name>Zn(2+)</name>
        <dbReference type="ChEBI" id="CHEBI:29105"/>
    </cofactor>
    <text evidence="20 22">Binds 1 zinc ion per subunit.</text>
</comment>
<keyword evidence="13" id="KW-0735">Signal-anchor</keyword>
<evidence type="ECO:0000256" key="1">
    <source>
        <dbReference type="ARBA" id="ARBA00001703"/>
    </source>
</evidence>
<feature type="transmembrane region" description="Helical" evidence="22">
    <location>
        <begin position="12"/>
        <end position="34"/>
    </location>
</feature>
<comment type="caution">
    <text evidence="26">The sequence shown here is derived from an EMBL/GenBank/DDBJ whole genome shotgun (WGS) entry which is preliminary data.</text>
</comment>
<feature type="active site" description="Proton acceptor" evidence="19">
    <location>
        <position position="364"/>
    </location>
</feature>
<dbReference type="InterPro" id="IPR027268">
    <property type="entry name" value="Peptidase_M4/M1_CTD_sf"/>
</dbReference>
<keyword evidence="6" id="KW-1003">Cell membrane</keyword>
<feature type="domain" description="ERAP1-like C-terminal" evidence="24">
    <location>
        <begin position="595"/>
        <end position="910"/>
    </location>
</feature>
<keyword evidence="18" id="KW-0325">Glycoprotein</keyword>
<evidence type="ECO:0000256" key="16">
    <source>
        <dbReference type="ARBA" id="ARBA00023136"/>
    </source>
</evidence>
<evidence type="ECO:0000256" key="6">
    <source>
        <dbReference type="ARBA" id="ARBA00022475"/>
    </source>
</evidence>
<dbReference type="InterPro" id="IPR001930">
    <property type="entry name" value="Peptidase_M1"/>
</dbReference>
<evidence type="ECO:0000256" key="15">
    <source>
        <dbReference type="ARBA" id="ARBA00023049"/>
    </source>
</evidence>
<feature type="binding site" evidence="20">
    <location>
        <position position="386"/>
    </location>
    <ligand>
        <name>Zn(2+)</name>
        <dbReference type="ChEBI" id="CHEBI:29105"/>
        <note>catalytic</note>
    </ligand>
</feature>
<protein>
    <recommendedName>
        <fullName evidence="22">Aminopeptidase</fullName>
        <ecNumber evidence="22">3.4.11.-</ecNumber>
    </recommendedName>
</protein>
<dbReference type="CDD" id="cd09601">
    <property type="entry name" value="M1_APN-Q_like"/>
    <property type="match status" value="1"/>
</dbReference>
<evidence type="ECO:0000256" key="10">
    <source>
        <dbReference type="ARBA" id="ARBA00022801"/>
    </source>
</evidence>
<feature type="binding site" evidence="20">
    <location>
        <position position="363"/>
    </location>
    <ligand>
        <name>Zn(2+)</name>
        <dbReference type="ChEBI" id="CHEBI:29105"/>
        <note>catalytic</note>
    </ligand>
</feature>
<dbReference type="FunFam" id="2.60.40.1730:FF:000012">
    <property type="entry name" value="Aminopeptidase N"/>
    <property type="match status" value="1"/>
</dbReference>
<keyword evidence="14 22" id="KW-1133">Transmembrane helix</keyword>
<keyword evidence="8 22" id="KW-0812">Transmembrane</keyword>
<keyword evidence="27" id="KW-1185">Reference proteome</keyword>
<dbReference type="InterPro" id="IPR024571">
    <property type="entry name" value="ERAP1-like_C_dom"/>
</dbReference>
<feature type="binding site" evidence="20">
    <location>
        <position position="367"/>
    </location>
    <ligand>
        <name>Zn(2+)</name>
        <dbReference type="ChEBI" id="CHEBI:29105"/>
        <note>catalytic</note>
    </ligand>
</feature>
<evidence type="ECO:0000256" key="7">
    <source>
        <dbReference type="ARBA" id="ARBA00022670"/>
    </source>
</evidence>
<dbReference type="GO" id="GO:0070006">
    <property type="term" value="F:metalloaminopeptidase activity"/>
    <property type="evidence" value="ECO:0007669"/>
    <property type="project" value="TreeGrafter"/>
</dbReference>
<evidence type="ECO:0000256" key="17">
    <source>
        <dbReference type="ARBA" id="ARBA00023157"/>
    </source>
</evidence>
<evidence type="ECO:0000313" key="27">
    <source>
        <dbReference type="Proteomes" id="UP000593567"/>
    </source>
</evidence>
<evidence type="ECO:0000256" key="3">
    <source>
        <dbReference type="ARBA" id="ARBA00010136"/>
    </source>
</evidence>
<dbReference type="InterPro" id="IPR034016">
    <property type="entry name" value="M1_APN-typ"/>
</dbReference>
<dbReference type="AlphaFoldDB" id="A0A7J7J2V0"/>
<comment type="similarity">
    <text evidence="3 22">Belongs to the peptidase M1 family.</text>
</comment>
<dbReference type="Gene3D" id="1.10.390.10">
    <property type="entry name" value="Neutral Protease Domain 2"/>
    <property type="match status" value="1"/>
</dbReference>
<evidence type="ECO:0000256" key="11">
    <source>
        <dbReference type="ARBA" id="ARBA00022833"/>
    </source>
</evidence>
<evidence type="ECO:0000256" key="19">
    <source>
        <dbReference type="PIRSR" id="PIRSR634016-1"/>
    </source>
</evidence>
<evidence type="ECO:0000256" key="14">
    <source>
        <dbReference type="ARBA" id="ARBA00022989"/>
    </source>
</evidence>
<dbReference type="OrthoDB" id="510539at2759"/>
<evidence type="ECO:0000256" key="22">
    <source>
        <dbReference type="RuleBase" id="RU364040"/>
    </source>
</evidence>
<evidence type="ECO:0000259" key="23">
    <source>
        <dbReference type="Pfam" id="PF01433"/>
    </source>
</evidence>
<keyword evidence="5 22" id="KW-0031">Aminopeptidase</keyword>
<dbReference type="GO" id="GO:0043171">
    <property type="term" value="P:peptide catabolic process"/>
    <property type="evidence" value="ECO:0007669"/>
    <property type="project" value="TreeGrafter"/>
</dbReference>
<evidence type="ECO:0000256" key="12">
    <source>
        <dbReference type="ARBA" id="ARBA00022837"/>
    </source>
</evidence>
<dbReference type="GO" id="GO:0042277">
    <property type="term" value="F:peptide binding"/>
    <property type="evidence" value="ECO:0007669"/>
    <property type="project" value="TreeGrafter"/>
</dbReference>
<feature type="domain" description="Aminopeptidase N-like N-terminal" evidence="25">
    <location>
        <begin position="70"/>
        <end position="255"/>
    </location>
</feature>
<feature type="site" description="Transition state stabilizer" evidence="21">
    <location>
        <position position="449"/>
    </location>
</feature>
<evidence type="ECO:0000256" key="2">
    <source>
        <dbReference type="ARBA" id="ARBA00004401"/>
    </source>
</evidence>
<keyword evidence="16 22" id="KW-0472">Membrane</keyword>
<dbReference type="SUPFAM" id="SSF63737">
    <property type="entry name" value="Leukotriene A4 hydrolase N-terminal domain"/>
    <property type="match status" value="1"/>
</dbReference>
<dbReference type="GO" id="GO:0004230">
    <property type="term" value="F:glutamyl aminopeptidase activity"/>
    <property type="evidence" value="ECO:0007669"/>
    <property type="project" value="UniProtKB-EC"/>
</dbReference>
<dbReference type="FunFam" id="1.25.50.20:FF:000001">
    <property type="entry name" value="Aminopeptidase"/>
    <property type="match status" value="1"/>
</dbReference>
<sequence>MGSTVLISKTKLIVLCVSGAVICSVVGIACWFGRVPGSTSSNASKSTQNREDFLPGTAPWLNLHLPAYTVPRHYDLVLYPDFYGTNSVFYGNVTIEIDIKQATWYLLVHIKDLNVKVKSVTNKLTKSSYGVSDQWEYDPNQFYVVKTKAVIEESATVLLELQFDGSLSNGIVGFYKAFYANNTKAMATSKFEPVDARKAFPCFDEPNLKATFTTTLIHKPDFTALSNMPVENAFQRPDQLNQTRFQKSVPMSTYLACFIVCKCTYKEKILSPSQKKFRVYAVEGSEDQIDYALDFGANVTEYFETYFGLEYPLPKMDMIAIPDFVSGAMEHWGLITYRETNLLYKEGVSSPSNKQRIAEVVAHELAHQWFGNIVTMDWWDDLWLNEGFATFMAYVGTDKFEPEMEVFSQFASIEAHTVMPEDSVASSHPIIVPVKRPEDISAVFDAISYNKGASVIRMLEAFIGAEIFGDGLKAYLKRYQYDNAKTYQLWESIGQHAKEWDIEVIMDTWTKQSGYPLITVAYDENTNNITASQMLCKDTAETIDWPTSIFDYKWEVPLHYITNSGGSDSTFPWIHHNSSTVEFVSPVDLKQAGNWLKFNKNNTGYYKVRYPQAWWEKLGTLLKNDIEALDAQDRAGLVYDAITLPPYGLMDYSVAFNFLNYLENEMHYVPWLSVRTNLFTIRDLLNDNSKWDRFVERLVKNTYDSLAWKEGGSHTDKLLKGSITRIACGHEYMECLNAANSKFTQWVNDPVNHPLEVTERYEVLTYGMKSITEEQWDTVWSRYSSEPVATAKTDMRRGLARTSNEVLINRYLSYALDKNKVADQDLPRVISYLAANSVARPIVWNWAKQRYTELRDRLGIDNRYFGRLVPGIASHFTTNEMLEEVEGFYALHPNAGAGKRAREQSIEAIKQAIGWKQRYENQVNDWLENNV</sequence>
<dbReference type="FunFam" id="1.10.390.10:FF:000016">
    <property type="entry name" value="Glutamyl aminopeptidase"/>
    <property type="match status" value="1"/>
</dbReference>
<organism evidence="26 27">
    <name type="scientific">Bugula neritina</name>
    <name type="common">Brown bryozoan</name>
    <name type="synonym">Sertularia neritina</name>
    <dbReference type="NCBI Taxonomy" id="10212"/>
    <lineage>
        <taxon>Eukaryota</taxon>
        <taxon>Metazoa</taxon>
        <taxon>Spiralia</taxon>
        <taxon>Lophotrochozoa</taxon>
        <taxon>Bryozoa</taxon>
        <taxon>Gymnolaemata</taxon>
        <taxon>Cheilostomatida</taxon>
        <taxon>Flustrina</taxon>
        <taxon>Buguloidea</taxon>
        <taxon>Bugulidae</taxon>
        <taxon>Bugula</taxon>
    </lineage>
</organism>
<accession>A0A7J7J2V0</accession>
<keyword evidence="7 22" id="KW-0645">Protease</keyword>
<dbReference type="Pfam" id="PF11838">
    <property type="entry name" value="ERAP1_C"/>
    <property type="match status" value="1"/>
</dbReference>
<dbReference type="EMBL" id="VXIV02003199">
    <property type="protein sequence ID" value="KAF6020004.1"/>
    <property type="molecule type" value="Genomic_DNA"/>
</dbReference>
<dbReference type="GO" id="GO:0008270">
    <property type="term" value="F:zinc ion binding"/>
    <property type="evidence" value="ECO:0007669"/>
    <property type="project" value="UniProtKB-UniRule"/>
</dbReference>
<keyword evidence="15 22" id="KW-0482">Metalloprotease</keyword>
<evidence type="ECO:0000256" key="5">
    <source>
        <dbReference type="ARBA" id="ARBA00022438"/>
    </source>
</evidence>
<evidence type="ECO:0000256" key="18">
    <source>
        <dbReference type="ARBA" id="ARBA00023180"/>
    </source>
</evidence>
<dbReference type="GO" id="GO:0005737">
    <property type="term" value="C:cytoplasm"/>
    <property type="evidence" value="ECO:0007669"/>
    <property type="project" value="TreeGrafter"/>
</dbReference>
<keyword evidence="10 22" id="KW-0378">Hydrolase</keyword>
<evidence type="ECO:0000256" key="8">
    <source>
        <dbReference type="ARBA" id="ARBA00022692"/>
    </source>
</evidence>
<dbReference type="InterPro" id="IPR050344">
    <property type="entry name" value="Peptidase_M1_aminopeptidases"/>
</dbReference>
<dbReference type="Pfam" id="PF17900">
    <property type="entry name" value="Peptidase_M1_N"/>
    <property type="match status" value="1"/>
</dbReference>
<dbReference type="PANTHER" id="PTHR11533:SF276">
    <property type="entry name" value="GLUTAMYL AMINOPEPTIDASE"/>
    <property type="match status" value="1"/>
</dbReference>